<dbReference type="PANTHER" id="PTHR12982:SF0">
    <property type="entry name" value="PHOSPHATIDYLINOSITOL N-ACETYLGLUCOSAMINYLTRANSFERASE SUBUNIT C"/>
    <property type="match status" value="1"/>
</dbReference>
<dbReference type="AlphaFoldDB" id="A0A166J4B8"/>
<feature type="transmembrane region" description="Helical" evidence="8">
    <location>
        <begin position="192"/>
        <end position="210"/>
    </location>
</feature>
<dbReference type="OrthoDB" id="196709at2759"/>
<evidence type="ECO:0000313" key="10">
    <source>
        <dbReference type="Proteomes" id="UP000076798"/>
    </source>
</evidence>
<gene>
    <name evidence="9" type="ORF">SISSUDRAFT_1056717</name>
</gene>
<dbReference type="Pfam" id="PF06432">
    <property type="entry name" value="GPI2"/>
    <property type="match status" value="1"/>
</dbReference>
<dbReference type="InterPro" id="IPR009450">
    <property type="entry name" value="Plno_GlcNAc_GPI2"/>
</dbReference>
<evidence type="ECO:0000256" key="1">
    <source>
        <dbReference type="ARBA" id="ARBA00004141"/>
    </source>
</evidence>
<comment type="pathway">
    <text evidence="2">Glycolipid biosynthesis; glycosylphosphatidylinositol-anchor biosynthesis.</text>
</comment>
<evidence type="ECO:0000256" key="5">
    <source>
        <dbReference type="ARBA" id="ARBA00022692"/>
    </source>
</evidence>
<feature type="transmembrane region" description="Helical" evidence="8">
    <location>
        <begin position="243"/>
        <end position="266"/>
    </location>
</feature>
<feature type="transmembrane region" description="Helical" evidence="8">
    <location>
        <begin position="106"/>
        <end position="126"/>
    </location>
</feature>
<name>A0A166J4B8_9AGAM</name>
<feature type="transmembrane region" description="Helical" evidence="8">
    <location>
        <begin position="138"/>
        <end position="155"/>
    </location>
</feature>
<evidence type="ECO:0000256" key="8">
    <source>
        <dbReference type="SAM" id="Phobius"/>
    </source>
</evidence>
<evidence type="ECO:0000313" key="9">
    <source>
        <dbReference type="EMBL" id="KZT44354.1"/>
    </source>
</evidence>
<evidence type="ECO:0000256" key="3">
    <source>
        <dbReference type="ARBA" id="ARBA00008321"/>
    </source>
</evidence>
<reference evidence="9 10" key="1">
    <citation type="journal article" date="2016" name="Mol. Biol. Evol.">
        <title>Comparative Genomics of Early-Diverging Mushroom-Forming Fungi Provides Insights into the Origins of Lignocellulose Decay Capabilities.</title>
        <authorList>
            <person name="Nagy L.G."/>
            <person name="Riley R."/>
            <person name="Tritt A."/>
            <person name="Adam C."/>
            <person name="Daum C."/>
            <person name="Floudas D."/>
            <person name="Sun H."/>
            <person name="Yadav J.S."/>
            <person name="Pangilinan J."/>
            <person name="Larsson K.H."/>
            <person name="Matsuura K."/>
            <person name="Barry K."/>
            <person name="Labutti K."/>
            <person name="Kuo R."/>
            <person name="Ohm R.A."/>
            <person name="Bhattacharya S.S."/>
            <person name="Shirouzu T."/>
            <person name="Yoshinaga Y."/>
            <person name="Martin F.M."/>
            <person name="Grigoriev I.V."/>
            <person name="Hibbett D.S."/>
        </authorList>
    </citation>
    <scope>NUCLEOTIDE SEQUENCE [LARGE SCALE GENOMIC DNA]</scope>
    <source>
        <strain evidence="9 10">HHB10207 ss-3</strain>
    </source>
</reference>
<keyword evidence="6 8" id="KW-1133">Transmembrane helix</keyword>
<keyword evidence="9" id="KW-0328">Glycosyltransferase</keyword>
<dbReference type="GO" id="GO:0016757">
    <property type="term" value="F:glycosyltransferase activity"/>
    <property type="evidence" value="ECO:0007669"/>
    <property type="project" value="UniProtKB-KW"/>
</dbReference>
<feature type="transmembrane region" description="Helical" evidence="8">
    <location>
        <begin position="74"/>
        <end position="94"/>
    </location>
</feature>
<evidence type="ECO:0000256" key="6">
    <source>
        <dbReference type="ARBA" id="ARBA00022989"/>
    </source>
</evidence>
<dbReference type="GO" id="GO:0000506">
    <property type="term" value="C:glycosylphosphatidylinositol-N-acetylglucosaminyltransferase (GPI-GnT) complex"/>
    <property type="evidence" value="ECO:0007669"/>
    <property type="project" value="TreeGrafter"/>
</dbReference>
<keyword evidence="9" id="KW-0808">Transferase</keyword>
<dbReference type="EMBL" id="KV428004">
    <property type="protein sequence ID" value="KZT44354.1"/>
    <property type="molecule type" value="Genomic_DNA"/>
</dbReference>
<evidence type="ECO:0000256" key="2">
    <source>
        <dbReference type="ARBA" id="ARBA00004687"/>
    </source>
</evidence>
<evidence type="ECO:0000256" key="7">
    <source>
        <dbReference type="ARBA" id="ARBA00023136"/>
    </source>
</evidence>
<keyword evidence="10" id="KW-1185">Reference proteome</keyword>
<keyword evidence="5 8" id="KW-0812">Transmembrane</keyword>
<feature type="transmembrane region" description="Helical" evidence="8">
    <location>
        <begin position="217"/>
        <end position="237"/>
    </location>
</feature>
<comment type="similarity">
    <text evidence="3">Belongs to the PIGC family.</text>
</comment>
<dbReference type="PANTHER" id="PTHR12982">
    <property type="entry name" value="PHOSPHATIDYLINOSITOL GLYCAN, CLASS C"/>
    <property type="match status" value="1"/>
</dbReference>
<comment type="subcellular location">
    <subcellularLocation>
        <location evidence="1">Membrane</location>
        <topology evidence="1">Multi-pass membrane protein</topology>
    </subcellularLocation>
</comment>
<dbReference type="STRING" id="1314776.A0A166J4B8"/>
<keyword evidence="7 8" id="KW-0472">Membrane</keyword>
<evidence type="ECO:0000256" key="4">
    <source>
        <dbReference type="ARBA" id="ARBA00022502"/>
    </source>
</evidence>
<dbReference type="PIRSF" id="PIRSF016104">
    <property type="entry name" value="GPI2"/>
    <property type="match status" value="1"/>
</dbReference>
<feature type="transmembrane region" description="Helical" evidence="8">
    <location>
        <begin position="167"/>
        <end position="186"/>
    </location>
</feature>
<proteinExistence type="inferred from homology"/>
<dbReference type="GO" id="GO:0006506">
    <property type="term" value="P:GPI anchor biosynthetic process"/>
    <property type="evidence" value="ECO:0007669"/>
    <property type="project" value="UniProtKB-UniPathway"/>
</dbReference>
<keyword evidence="4" id="KW-0337">GPI-anchor biosynthesis</keyword>
<protein>
    <submittedName>
        <fullName evidence="9">Phosphatidylinositol N-acetylglucosaminyltransferase</fullName>
    </submittedName>
</protein>
<accession>A0A166J4B8</accession>
<organism evidence="9 10">
    <name type="scientific">Sistotremastrum suecicum HHB10207 ss-3</name>
    <dbReference type="NCBI Taxonomy" id="1314776"/>
    <lineage>
        <taxon>Eukaryota</taxon>
        <taxon>Fungi</taxon>
        <taxon>Dikarya</taxon>
        <taxon>Basidiomycota</taxon>
        <taxon>Agaricomycotina</taxon>
        <taxon>Agaricomycetes</taxon>
        <taxon>Sistotremastrales</taxon>
        <taxon>Sistotremastraceae</taxon>
        <taxon>Sistotremastrum</taxon>
    </lineage>
</organism>
<dbReference type="Proteomes" id="UP000076798">
    <property type="component" value="Unassembled WGS sequence"/>
</dbReference>
<feature type="transmembrane region" description="Helical" evidence="8">
    <location>
        <begin position="38"/>
        <end position="62"/>
    </location>
</feature>
<sequence length="286" mass="31728">MSEWQRILWREQPFPDNYVPPSFLADLRLNSNFRPFTYWSLVGASGTLIQHICSISILLSVFIKLYTNQLDPRLLVLIITSTFIVGYALCEALSEEEGRTLRETRAKVIKSCILVFLTLIALSPVLRTLTAPTSSDSIWALSAFLLFLCLVLADFRGPSAVRKRNESLQHVLSMNAGLAASIVLCSRLSDNLSVFALVLFSLELFGLIPIFRNQLKITSSVISHSLTLVFIAIAVALQASISALATITICSVLVFAMFCAPGLMIWAQQHKNEIRGPWDVAVPIVR</sequence>
<dbReference type="UniPathway" id="UPA00196"/>